<comment type="caution">
    <text evidence="2">The sequence shown here is derived from an EMBL/GenBank/DDBJ whole genome shotgun (WGS) entry which is preliminary data.</text>
</comment>
<dbReference type="AlphaFoldDB" id="A0A6S7FJT3"/>
<dbReference type="EMBL" id="CACRXK020000058">
    <property type="protein sequence ID" value="CAB3977622.1"/>
    <property type="molecule type" value="Genomic_DNA"/>
</dbReference>
<feature type="compositionally biased region" description="Basic and acidic residues" evidence="1">
    <location>
        <begin position="289"/>
        <end position="302"/>
    </location>
</feature>
<organism evidence="2 3">
    <name type="scientific">Paramuricea clavata</name>
    <name type="common">Red gorgonian</name>
    <name type="synonym">Violescent sea-whip</name>
    <dbReference type="NCBI Taxonomy" id="317549"/>
    <lineage>
        <taxon>Eukaryota</taxon>
        <taxon>Metazoa</taxon>
        <taxon>Cnidaria</taxon>
        <taxon>Anthozoa</taxon>
        <taxon>Octocorallia</taxon>
        <taxon>Malacalcyonacea</taxon>
        <taxon>Plexauridae</taxon>
        <taxon>Paramuricea</taxon>
    </lineage>
</organism>
<feature type="region of interest" description="Disordered" evidence="1">
    <location>
        <begin position="289"/>
        <end position="309"/>
    </location>
</feature>
<gene>
    <name evidence="2" type="ORF">PACLA_8A083674</name>
</gene>
<reference evidence="2" key="1">
    <citation type="submission" date="2020-04" db="EMBL/GenBank/DDBJ databases">
        <authorList>
            <person name="Alioto T."/>
            <person name="Alioto T."/>
            <person name="Gomez Garrido J."/>
        </authorList>
    </citation>
    <scope>NUCLEOTIDE SEQUENCE</scope>
    <source>
        <strain evidence="2">A484AB</strain>
    </source>
</reference>
<accession>A0A6S7FJT3</accession>
<proteinExistence type="predicted"/>
<evidence type="ECO:0000313" key="2">
    <source>
        <dbReference type="EMBL" id="CAB3977622.1"/>
    </source>
</evidence>
<evidence type="ECO:0000313" key="3">
    <source>
        <dbReference type="Proteomes" id="UP001152795"/>
    </source>
</evidence>
<name>A0A6S7FJT3_PARCT</name>
<keyword evidence="3" id="KW-1185">Reference proteome</keyword>
<sequence>MADSEAMEAEARRFLCGLVKCDGFYKLKHLKDFRGEEDLHNLPLKKAEARRFLCGLEELEKNCWQFCPVSDSKEDDERSVHITVPPTKITLGGVKMTEKLRKQFEKENVIITNPLNDKHRFFNDVFATLFNTSYARLQSRFVHYFKAERKQRWEFKCNISKVEAKYDILVHKPVGQGGGYGLGNYLVLPSKFDKNNISVVRGGIDELQILNTNVQDLNDKLVKDRKERLMDENNIIKKWASTEQEPYNLDALNTCELLKGKIDTTIEKLRNTLKSMMCLPSEQVYKDKSAQKASRRIKENQHHGKKRKRERLQRFTLEVAKRLGATICGDLYSPLETGDAQLSADDVKETVELLSVYSKNERLLEALNQLRDDLLDSTAWEVVMQWFNDED</sequence>
<dbReference type="Proteomes" id="UP001152795">
    <property type="component" value="Unassembled WGS sequence"/>
</dbReference>
<evidence type="ECO:0000256" key="1">
    <source>
        <dbReference type="SAM" id="MobiDB-lite"/>
    </source>
</evidence>
<protein>
    <submittedName>
        <fullName evidence="2">Uncharacterized protein</fullName>
    </submittedName>
</protein>